<feature type="chain" id="PRO_5046117808" evidence="1">
    <location>
        <begin position="26"/>
        <end position="298"/>
    </location>
</feature>
<evidence type="ECO:0000256" key="1">
    <source>
        <dbReference type="SAM" id="SignalP"/>
    </source>
</evidence>
<evidence type="ECO:0000313" key="2">
    <source>
        <dbReference type="EMBL" id="MDT0328097.1"/>
    </source>
</evidence>
<protein>
    <submittedName>
        <fullName evidence="2">DUF4258 domain-containing protein</fullName>
    </submittedName>
</protein>
<dbReference type="RefSeq" id="WP_311510837.1">
    <property type="nucleotide sequence ID" value="NZ_JAVREP010000003.1"/>
</dbReference>
<dbReference type="Pfam" id="PF14076">
    <property type="entry name" value="DUF4258"/>
    <property type="match status" value="1"/>
</dbReference>
<organism evidence="2 3">
    <name type="scientific">Nocardiopsis lambiniae</name>
    <dbReference type="NCBI Taxonomy" id="3075539"/>
    <lineage>
        <taxon>Bacteria</taxon>
        <taxon>Bacillati</taxon>
        <taxon>Actinomycetota</taxon>
        <taxon>Actinomycetes</taxon>
        <taxon>Streptosporangiales</taxon>
        <taxon>Nocardiopsidaceae</taxon>
        <taxon>Nocardiopsis</taxon>
    </lineage>
</organism>
<dbReference type="Proteomes" id="UP001183390">
    <property type="component" value="Unassembled WGS sequence"/>
</dbReference>
<dbReference type="EMBL" id="JAVREP010000003">
    <property type="protein sequence ID" value="MDT0328097.1"/>
    <property type="molecule type" value="Genomic_DNA"/>
</dbReference>
<feature type="signal peptide" evidence="1">
    <location>
        <begin position="1"/>
        <end position="25"/>
    </location>
</feature>
<name>A0ABU2M619_9ACTN</name>
<dbReference type="InterPro" id="IPR025354">
    <property type="entry name" value="DUF4258"/>
</dbReference>
<gene>
    <name evidence="2" type="ORF">RM479_06685</name>
</gene>
<proteinExistence type="predicted"/>
<keyword evidence="3" id="KW-1185">Reference proteome</keyword>
<comment type="caution">
    <text evidence="2">The sequence shown here is derived from an EMBL/GenBank/DDBJ whole genome shotgun (WGS) entry which is preliminary data.</text>
</comment>
<reference evidence="3" key="1">
    <citation type="submission" date="2023-07" db="EMBL/GenBank/DDBJ databases">
        <title>30 novel species of actinomycetes from the DSMZ collection.</title>
        <authorList>
            <person name="Nouioui I."/>
        </authorList>
    </citation>
    <scope>NUCLEOTIDE SEQUENCE [LARGE SCALE GENOMIC DNA]</scope>
    <source>
        <strain evidence="3">DSM 44743</strain>
    </source>
</reference>
<evidence type="ECO:0000313" key="3">
    <source>
        <dbReference type="Proteomes" id="UP001183390"/>
    </source>
</evidence>
<accession>A0ABU2M619</accession>
<keyword evidence="1" id="KW-0732">Signal</keyword>
<sequence length="298" mass="30752">MRKRHSAWAIGIVAALLISDTAVVAAEEREPSPDRILERIDGVADTVALADALALAEAFPGSAPAGPPGTATVAADPEAAVSIPLDGADAPMRVDLPRPEGAEGFVGDSGSVLFTGGSDDFASAARAEDLGGARLLVYIASADAPDEYAFDIDLPEGAELVELEDGGAAVRTGDGHLAGTFAPPWAVDAHGTPVPTSYRVDRGRLVQRVTVGATTAFPVVADPFWIPVLAVGARFTAHALTQMAKRKVSQKLVQQVVQNGRKTAGKKGTSVFTQGSGKNRVRVIVDNKSGNIITVTKG</sequence>